<proteinExistence type="predicted"/>
<dbReference type="EMBL" id="BARW01019834">
    <property type="protein sequence ID" value="GAI99932.1"/>
    <property type="molecule type" value="Genomic_DNA"/>
</dbReference>
<evidence type="ECO:0000313" key="2">
    <source>
        <dbReference type="EMBL" id="GAI99932.1"/>
    </source>
</evidence>
<dbReference type="AlphaFoldDB" id="X1T3Q3"/>
<accession>X1T3Q3</accession>
<sequence length="90" mass="10223">DRRMFMNYGIINMIAVCLISLPIIIYDVYSFIAVDSVTPLEITAILVYSPYFGLLLKLLVIPVLGALTFLRLFQKTQKSKKVNISEKINP</sequence>
<organism evidence="2">
    <name type="scientific">marine sediment metagenome</name>
    <dbReference type="NCBI Taxonomy" id="412755"/>
    <lineage>
        <taxon>unclassified sequences</taxon>
        <taxon>metagenomes</taxon>
        <taxon>ecological metagenomes</taxon>
    </lineage>
</organism>
<gene>
    <name evidence="2" type="ORF">S12H4_33632</name>
</gene>
<reference evidence="2" key="1">
    <citation type="journal article" date="2014" name="Front. Microbiol.">
        <title>High frequency of phylogenetically diverse reductive dehalogenase-homologous genes in deep subseafloor sedimentary metagenomes.</title>
        <authorList>
            <person name="Kawai M."/>
            <person name="Futagami T."/>
            <person name="Toyoda A."/>
            <person name="Takaki Y."/>
            <person name="Nishi S."/>
            <person name="Hori S."/>
            <person name="Arai W."/>
            <person name="Tsubouchi T."/>
            <person name="Morono Y."/>
            <person name="Uchiyama I."/>
            <person name="Ito T."/>
            <person name="Fujiyama A."/>
            <person name="Inagaki F."/>
            <person name="Takami H."/>
        </authorList>
    </citation>
    <scope>NUCLEOTIDE SEQUENCE</scope>
    <source>
        <strain evidence="2">Expedition CK06-06</strain>
    </source>
</reference>
<feature type="transmembrane region" description="Helical" evidence="1">
    <location>
        <begin position="12"/>
        <end position="32"/>
    </location>
</feature>
<feature type="non-terminal residue" evidence="2">
    <location>
        <position position="1"/>
    </location>
</feature>
<feature type="transmembrane region" description="Helical" evidence="1">
    <location>
        <begin position="52"/>
        <end position="73"/>
    </location>
</feature>
<keyword evidence="1" id="KW-0472">Membrane</keyword>
<comment type="caution">
    <text evidence="2">The sequence shown here is derived from an EMBL/GenBank/DDBJ whole genome shotgun (WGS) entry which is preliminary data.</text>
</comment>
<name>X1T3Q3_9ZZZZ</name>
<keyword evidence="1" id="KW-0812">Transmembrane</keyword>
<protein>
    <submittedName>
        <fullName evidence="2">Uncharacterized protein</fullName>
    </submittedName>
</protein>
<evidence type="ECO:0000256" key="1">
    <source>
        <dbReference type="SAM" id="Phobius"/>
    </source>
</evidence>
<keyword evidence="1" id="KW-1133">Transmembrane helix</keyword>